<dbReference type="SUPFAM" id="SSF53955">
    <property type="entry name" value="Lysozyme-like"/>
    <property type="match status" value="1"/>
</dbReference>
<accession>A0A0R3N8P3</accession>
<comment type="caution">
    <text evidence="1">The sequence shown here is derived from an EMBL/GenBank/DDBJ whole genome shotgun (WGS) entry which is preliminary data.</text>
</comment>
<dbReference type="Proteomes" id="UP000051660">
    <property type="component" value="Unassembled WGS sequence"/>
</dbReference>
<name>A0A0R3N8P3_9BRAD</name>
<dbReference type="InterPro" id="IPR023346">
    <property type="entry name" value="Lysozyme-like_dom_sf"/>
</dbReference>
<proteinExistence type="predicted"/>
<organism evidence="1 2">
    <name type="scientific">Bradyrhizobium lablabi</name>
    <dbReference type="NCBI Taxonomy" id="722472"/>
    <lineage>
        <taxon>Bacteria</taxon>
        <taxon>Pseudomonadati</taxon>
        <taxon>Pseudomonadota</taxon>
        <taxon>Alphaproteobacteria</taxon>
        <taxon>Hyphomicrobiales</taxon>
        <taxon>Nitrobacteraceae</taxon>
        <taxon>Bradyrhizobium</taxon>
    </lineage>
</organism>
<dbReference type="EMBL" id="LLYB01000046">
    <property type="protein sequence ID" value="KRR26365.1"/>
    <property type="molecule type" value="Genomic_DNA"/>
</dbReference>
<sequence length="179" mass="19678">MGKALKSGASVPMKDRPDILVALNGVADSQGVDPAAIAAIIHTESVWDSKNVTGSYIGLTQVGPELPRKLKLTRKEFLNLSTAKQIEAYDTWLELYKFKKQMKDHDIKVLVLPLARQAALLQAMQFAPNAKKWKSALSKGDLTVRSTPSRQAKVLGDTSIGDMEGYYAGFFKKRPPVYA</sequence>
<evidence type="ECO:0000313" key="1">
    <source>
        <dbReference type="EMBL" id="KRR26365.1"/>
    </source>
</evidence>
<dbReference type="AlphaFoldDB" id="A0A0R3N8P3"/>
<evidence type="ECO:0000313" key="2">
    <source>
        <dbReference type="Proteomes" id="UP000051660"/>
    </source>
</evidence>
<evidence type="ECO:0008006" key="3">
    <source>
        <dbReference type="Google" id="ProtNLM"/>
    </source>
</evidence>
<dbReference type="Gene3D" id="1.10.530.10">
    <property type="match status" value="1"/>
</dbReference>
<gene>
    <name evidence="1" type="ORF">CQ14_02355</name>
</gene>
<protein>
    <recommendedName>
        <fullName evidence="3">Transglycosylase SLT domain-containing protein</fullName>
    </recommendedName>
</protein>
<reference evidence="1 2" key="1">
    <citation type="submission" date="2014-03" db="EMBL/GenBank/DDBJ databases">
        <title>Bradyrhizobium valentinum sp. nov., isolated from effective nodules of Lupinus mariae-josephae, a lupine endemic of basic-lime soils in Eastern Spain.</title>
        <authorList>
            <person name="Duran D."/>
            <person name="Rey L."/>
            <person name="Navarro A."/>
            <person name="Busquets A."/>
            <person name="Imperial J."/>
            <person name="Ruiz-Argueso T."/>
        </authorList>
    </citation>
    <scope>NUCLEOTIDE SEQUENCE [LARGE SCALE GENOMIC DNA]</scope>
    <source>
        <strain evidence="1 2">CCBAU 23086</strain>
    </source>
</reference>